<gene>
    <name evidence="14" type="ORF">LSH36_116g03011</name>
</gene>
<comment type="cofactor">
    <cofactor evidence="1">
        <name>Zn(2+)</name>
        <dbReference type="ChEBI" id="CHEBI:29105"/>
    </cofactor>
</comment>
<evidence type="ECO:0000256" key="4">
    <source>
        <dbReference type="ARBA" id="ARBA00022525"/>
    </source>
</evidence>
<dbReference type="Proteomes" id="UP001208570">
    <property type="component" value="Unassembled WGS sequence"/>
</dbReference>
<dbReference type="CDD" id="cd00842">
    <property type="entry name" value="MPP_ASMase"/>
    <property type="match status" value="1"/>
</dbReference>
<dbReference type="GO" id="GO:0005615">
    <property type="term" value="C:extracellular space"/>
    <property type="evidence" value="ECO:0007669"/>
    <property type="project" value="TreeGrafter"/>
</dbReference>
<name>A0AAD9JYM2_9ANNE</name>
<evidence type="ECO:0000256" key="2">
    <source>
        <dbReference type="ARBA" id="ARBA00004613"/>
    </source>
</evidence>
<comment type="subcellular location">
    <subcellularLocation>
        <location evidence="2">Secreted</location>
    </subcellularLocation>
</comment>
<evidence type="ECO:0000256" key="1">
    <source>
        <dbReference type="ARBA" id="ARBA00001947"/>
    </source>
</evidence>
<dbReference type="PANTHER" id="PTHR10340:SF57">
    <property type="entry name" value="METALLOPHOS DOMAIN-CONTAINING PROTEIN"/>
    <property type="match status" value="1"/>
</dbReference>
<sequence>MRSIRAISFITACVTIVVHGADIGSFWQLTDIHYDANYSQDHGSSCHYESGGAADNRHGEFGDYNCDAPWMLVVSAINAMKLLQPNPDFIIWTGDSAPHVPDGQLNPLKVFALVQNVTSKLLEIFTDVPVFPVLGNHDVWPANQLPPQPGGYYDNILHSAGWESMLHDDAMETFGKGGYYSVMTPSGQRLLGLNTNLYNNRDELSTNLTDPALQFMWLEQQLGLAQSRGEKVYIIGHIPPGVLARGSHAHWFSEDFNEHFLQILQTYHQCIVATIFGHEHTDSFRIVYDKNVSRPLNVGSGSRCLANVASQSQTSNGWALYDPPRKSISKRTRCVLLTGLDVLSGMLQGWSCPQTDNLLTISDAAIPMFLAPAVTPWKPLIADEIPNNPAIRLYHYDRATGDILNYDQYYLNLSAANIGGRANWQLEYKATEAYDINNISAKNLELEVKGFFPSSSETFHQYYKYNKVSYSGKFDCDATCRQGHICAITNISYAAYDTCMKDLKKMGWKDSHFPAAMMHLYADEIQDHYRGKKPSSGMPVYIYVVIGGVIILVSVMLLVTTLLCFRRRTMAGYFSQPQYMPINA</sequence>
<organism evidence="14 15">
    <name type="scientific">Paralvinella palmiformis</name>
    <dbReference type="NCBI Taxonomy" id="53620"/>
    <lineage>
        <taxon>Eukaryota</taxon>
        <taxon>Metazoa</taxon>
        <taxon>Spiralia</taxon>
        <taxon>Lophotrochozoa</taxon>
        <taxon>Annelida</taxon>
        <taxon>Polychaeta</taxon>
        <taxon>Sedentaria</taxon>
        <taxon>Canalipalpata</taxon>
        <taxon>Terebellida</taxon>
        <taxon>Terebelliformia</taxon>
        <taxon>Alvinellidae</taxon>
        <taxon>Paralvinella</taxon>
    </lineage>
</organism>
<evidence type="ECO:0008006" key="16">
    <source>
        <dbReference type="Google" id="ProtNLM"/>
    </source>
</evidence>
<comment type="caution">
    <text evidence="14">The sequence shown here is derived from an EMBL/GenBank/DDBJ whole genome shotgun (WGS) entry which is preliminary data.</text>
</comment>
<evidence type="ECO:0000313" key="14">
    <source>
        <dbReference type="EMBL" id="KAK2161459.1"/>
    </source>
</evidence>
<keyword evidence="10" id="KW-1133">Transmembrane helix</keyword>
<dbReference type="GO" id="GO:0046872">
    <property type="term" value="F:metal ion binding"/>
    <property type="evidence" value="ECO:0007669"/>
    <property type="project" value="UniProtKB-KW"/>
</dbReference>
<accession>A0AAD9JYM2</accession>
<dbReference type="Gene3D" id="3.60.21.10">
    <property type="match status" value="1"/>
</dbReference>
<dbReference type="Pfam" id="PF00149">
    <property type="entry name" value="Metallophos"/>
    <property type="match status" value="1"/>
</dbReference>
<feature type="domain" description="Sphingomyelin phosphodiesterase C-terminal" evidence="13">
    <location>
        <begin position="368"/>
        <end position="503"/>
    </location>
</feature>
<evidence type="ECO:0000256" key="11">
    <source>
        <dbReference type="SAM" id="SignalP"/>
    </source>
</evidence>
<dbReference type="AlphaFoldDB" id="A0AAD9JYM2"/>
<evidence type="ECO:0000313" key="15">
    <source>
        <dbReference type="Proteomes" id="UP001208570"/>
    </source>
</evidence>
<proteinExistence type="inferred from homology"/>
<keyword evidence="10" id="KW-0812">Transmembrane</keyword>
<dbReference type="Pfam" id="PF19272">
    <property type="entry name" value="ASMase_C"/>
    <property type="match status" value="1"/>
</dbReference>
<keyword evidence="8" id="KW-0862">Zinc</keyword>
<feature type="transmembrane region" description="Helical" evidence="10">
    <location>
        <begin position="540"/>
        <end position="565"/>
    </location>
</feature>
<evidence type="ECO:0000256" key="9">
    <source>
        <dbReference type="ARBA" id="ARBA00023180"/>
    </source>
</evidence>
<evidence type="ECO:0000256" key="6">
    <source>
        <dbReference type="ARBA" id="ARBA00022729"/>
    </source>
</evidence>
<keyword evidence="4" id="KW-0964">Secreted</keyword>
<keyword evidence="15" id="KW-1185">Reference proteome</keyword>
<dbReference type="InterPro" id="IPR029052">
    <property type="entry name" value="Metallo-depent_PP-like"/>
</dbReference>
<keyword evidence="6 11" id="KW-0732">Signal</keyword>
<keyword evidence="7" id="KW-0378">Hydrolase</keyword>
<feature type="chain" id="PRO_5042121578" description="Acid sphingomyelinase-like phosphodiesterase 3b" evidence="11">
    <location>
        <begin position="21"/>
        <end position="584"/>
    </location>
</feature>
<protein>
    <recommendedName>
        <fullName evidence="16">Acid sphingomyelinase-like phosphodiesterase 3b</fullName>
    </recommendedName>
</protein>
<dbReference type="GO" id="GO:0008081">
    <property type="term" value="F:phosphoric diester hydrolase activity"/>
    <property type="evidence" value="ECO:0007669"/>
    <property type="project" value="TreeGrafter"/>
</dbReference>
<reference evidence="14" key="1">
    <citation type="journal article" date="2023" name="Mol. Biol. Evol.">
        <title>Third-Generation Sequencing Reveals the Adaptive Role of the Epigenome in Three Deep-Sea Polychaetes.</title>
        <authorList>
            <person name="Perez M."/>
            <person name="Aroh O."/>
            <person name="Sun Y."/>
            <person name="Lan Y."/>
            <person name="Juniper S.K."/>
            <person name="Young C.R."/>
            <person name="Angers B."/>
            <person name="Qian P.Y."/>
        </authorList>
    </citation>
    <scope>NUCLEOTIDE SEQUENCE</scope>
    <source>
        <strain evidence="14">P08H-3</strain>
    </source>
</reference>
<comment type="similarity">
    <text evidence="3">Belongs to the acid sphingomyelinase family.</text>
</comment>
<evidence type="ECO:0000256" key="3">
    <source>
        <dbReference type="ARBA" id="ARBA00008234"/>
    </source>
</evidence>
<feature type="domain" description="Calcineurin-like phosphoesterase" evidence="12">
    <location>
        <begin position="26"/>
        <end position="281"/>
    </location>
</feature>
<evidence type="ECO:0000259" key="13">
    <source>
        <dbReference type="Pfam" id="PF19272"/>
    </source>
</evidence>
<evidence type="ECO:0000259" key="12">
    <source>
        <dbReference type="Pfam" id="PF00149"/>
    </source>
</evidence>
<dbReference type="InterPro" id="IPR045473">
    <property type="entry name" value="ASM_C"/>
</dbReference>
<feature type="signal peptide" evidence="11">
    <location>
        <begin position="1"/>
        <end position="20"/>
    </location>
</feature>
<keyword evidence="5" id="KW-0479">Metal-binding</keyword>
<keyword evidence="9" id="KW-0325">Glycoprotein</keyword>
<evidence type="ECO:0000256" key="7">
    <source>
        <dbReference type="ARBA" id="ARBA00022801"/>
    </source>
</evidence>
<keyword evidence="10" id="KW-0472">Membrane</keyword>
<dbReference type="EMBL" id="JAODUP010000116">
    <property type="protein sequence ID" value="KAK2161459.1"/>
    <property type="molecule type" value="Genomic_DNA"/>
</dbReference>
<dbReference type="PANTHER" id="PTHR10340">
    <property type="entry name" value="SPHINGOMYELIN PHOSPHODIESTERASE"/>
    <property type="match status" value="1"/>
</dbReference>
<dbReference type="InterPro" id="IPR041805">
    <property type="entry name" value="ASMase/PPN1_MPP"/>
</dbReference>
<evidence type="ECO:0000256" key="8">
    <source>
        <dbReference type="ARBA" id="ARBA00022833"/>
    </source>
</evidence>
<evidence type="ECO:0000256" key="5">
    <source>
        <dbReference type="ARBA" id="ARBA00022723"/>
    </source>
</evidence>
<evidence type="ECO:0000256" key="10">
    <source>
        <dbReference type="SAM" id="Phobius"/>
    </source>
</evidence>
<dbReference type="SUPFAM" id="SSF56300">
    <property type="entry name" value="Metallo-dependent phosphatases"/>
    <property type="match status" value="1"/>
</dbReference>
<dbReference type="InterPro" id="IPR004843">
    <property type="entry name" value="Calcineurin-like_PHP"/>
</dbReference>